<dbReference type="PANTHER" id="PTHR45815">
    <property type="entry name" value="PROTEIN DISULFIDE-ISOMERASE A6"/>
    <property type="match status" value="1"/>
</dbReference>
<dbReference type="GO" id="GO:0034976">
    <property type="term" value="P:response to endoplasmic reticulum stress"/>
    <property type="evidence" value="ECO:0007669"/>
    <property type="project" value="TreeGrafter"/>
</dbReference>
<dbReference type="AlphaFoldDB" id="A0A068RZ84"/>
<sequence>MPRIAATVIALWTSLTLALGFYSSRDAVVELTPDNFDRVVLDTKQLVAVEFYAPWCGHCQRLAPDWKKAAKNLQGLVTLGAVNCDEDTNRGLCAQYEIKGFPTIKVFQPEKKRDKRTGQLTKRAQDYPGARDARSIIDYMLAWQPSQVRFIKADSSKAKSKKSMTMDDFFATENATLPKAVLFTDRSTTSALYKYLSVEYSDRMLLGEVKKSEKALIKQFGINKFPTLFISSPTDGHVAYEGKIERASLIELMDRSALPAKEKSSTPQKSEKPKDSAKVNKITSDAELDDFCLKTGRICVMAITNDEEEESTKNILNEINKTGSSLYRVAWIPENKASAMSRHLDLSADLPVLFLVHPSKQLYRPYVGAWDAKAISSWLEKVVRGTISPWPYQGNLSLESADRIRDEL</sequence>
<dbReference type="Gene3D" id="3.40.30.10">
    <property type="entry name" value="Glutaredoxin"/>
    <property type="match status" value="3"/>
</dbReference>
<comment type="subcellular location">
    <subcellularLocation>
        <location evidence="2">Endoplasmic reticulum lumen</location>
    </subcellularLocation>
</comment>
<name>A0A068RZ84_9FUNG</name>
<organism evidence="10 11">
    <name type="scientific">Lichtheimia corymbifera JMRC:FSU:9682</name>
    <dbReference type="NCBI Taxonomy" id="1263082"/>
    <lineage>
        <taxon>Eukaryota</taxon>
        <taxon>Fungi</taxon>
        <taxon>Fungi incertae sedis</taxon>
        <taxon>Mucoromycota</taxon>
        <taxon>Mucoromycotina</taxon>
        <taxon>Mucoromycetes</taxon>
        <taxon>Mucorales</taxon>
        <taxon>Lichtheimiaceae</taxon>
        <taxon>Lichtheimia</taxon>
    </lineage>
</organism>
<evidence type="ECO:0000256" key="5">
    <source>
        <dbReference type="ARBA" id="ARBA00023235"/>
    </source>
</evidence>
<dbReference type="GO" id="GO:0005788">
    <property type="term" value="C:endoplasmic reticulum lumen"/>
    <property type="evidence" value="ECO:0007669"/>
    <property type="project" value="UniProtKB-SubCell"/>
</dbReference>
<evidence type="ECO:0000256" key="7">
    <source>
        <dbReference type="SAM" id="MobiDB-lite"/>
    </source>
</evidence>
<evidence type="ECO:0000256" key="8">
    <source>
        <dbReference type="SAM" id="SignalP"/>
    </source>
</evidence>
<evidence type="ECO:0000256" key="6">
    <source>
        <dbReference type="ARBA" id="ARBA00023284"/>
    </source>
</evidence>
<comment type="caution">
    <text evidence="10">The sequence shown here is derived from an EMBL/GenBank/DDBJ whole genome shotgun (WGS) entry which is preliminary data.</text>
</comment>
<dbReference type="VEuPathDB" id="FungiDB:LCOR_06134.1"/>
<feature type="domain" description="Thioredoxin" evidence="9">
    <location>
        <begin position="1"/>
        <end position="145"/>
    </location>
</feature>
<evidence type="ECO:0000259" key="9">
    <source>
        <dbReference type="PROSITE" id="PS51352"/>
    </source>
</evidence>
<accession>A0A068RZ84</accession>
<dbReference type="Proteomes" id="UP000027586">
    <property type="component" value="Unassembled WGS sequence"/>
</dbReference>
<keyword evidence="5" id="KW-0413">Isomerase</keyword>
<dbReference type="Pfam" id="PF00085">
    <property type="entry name" value="Thioredoxin"/>
    <property type="match status" value="1"/>
</dbReference>
<gene>
    <name evidence="10" type="ORF">LCOR_06134.1</name>
</gene>
<dbReference type="InterPro" id="IPR013766">
    <property type="entry name" value="Thioredoxin_domain"/>
</dbReference>
<evidence type="ECO:0000256" key="1">
    <source>
        <dbReference type="ARBA" id="ARBA00001182"/>
    </source>
</evidence>
<proteinExistence type="predicted"/>
<comment type="catalytic activity">
    <reaction evidence="1">
        <text>Catalyzes the rearrangement of -S-S- bonds in proteins.</text>
        <dbReference type="EC" id="5.3.4.1"/>
    </reaction>
</comment>
<keyword evidence="4" id="KW-1015">Disulfide bond</keyword>
<dbReference type="OrthoDB" id="427280at2759"/>
<dbReference type="SUPFAM" id="SSF52833">
    <property type="entry name" value="Thioredoxin-like"/>
    <property type="match status" value="2"/>
</dbReference>
<feature type="signal peptide" evidence="8">
    <location>
        <begin position="1"/>
        <end position="20"/>
    </location>
</feature>
<dbReference type="GO" id="GO:0003756">
    <property type="term" value="F:protein disulfide isomerase activity"/>
    <property type="evidence" value="ECO:0007669"/>
    <property type="project" value="UniProtKB-EC"/>
</dbReference>
<feature type="chain" id="PRO_5001652821" description="protein disulfide-isomerase" evidence="8">
    <location>
        <begin position="21"/>
        <end position="408"/>
    </location>
</feature>
<dbReference type="Pfam" id="PF24541">
    <property type="entry name" value="Thioredox_PDIA6_C"/>
    <property type="match status" value="1"/>
</dbReference>
<keyword evidence="11" id="KW-1185">Reference proteome</keyword>
<keyword evidence="8" id="KW-0732">Signal</keyword>
<evidence type="ECO:0000256" key="3">
    <source>
        <dbReference type="ARBA" id="ARBA00012723"/>
    </source>
</evidence>
<reference evidence="10" key="1">
    <citation type="submission" date="2013-08" db="EMBL/GenBank/DDBJ databases">
        <title>Gene expansion shapes genome architecture in the human pathogen Lichtheimia corymbifera: an evolutionary genomics analysis in the ancient terrestrial Mucorales (Mucoromycotina).</title>
        <authorList>
            <person name="Schwartze V.U."/>
            <person name="Winter S."/>
            <person name="Shelest E."/>
            <person name="Marcet-Houben M."/>
            <person name="Horn F."/>
            <person name="Wehner S."/>
            <person name="Hoffmann K."/>
            <person name="Riege K."/>
            <person name="Sammeth M."/>
            <person name="Nowrousian M."/>
            <person name="Valiante V."/>
            <person name="Linde J."/>
            <person name="Jacobsen I.D."/>
            <person name="Marz M."/>
            <person name="Brakhage A.A."/>
            <person name="Gabaldon T."/>
            <person name="Bocker S."/>
            <person name="Voigt K."/>
        </authorList>
    </citation>
    <scope>NUCLEOTIDE SEQUENCE [LARGE SCALE GENOMIC DNA]</scope>
    <source>
        <strain evidence="10">FSU 9682</strain>
    </source>
</reference>
<dbReference type="InterPro" id="IPR036249">
    <property type="entry name" value="Thioredoxin-like_sf"/>
</dbReference>
<dbReference type="GO" id="GO:0015035">
    <property type="term" value="F:protein-disulfide reductase activity"/>
    <property type="evidence" value="ECO:0007669"/>
    <property type="project" value="TreeGrafter"/>
</dbReference>
<evidence type="ECO:0000313" key="10">
    <source>
        <dbReference type="EMBL" id="CDH54927.1"/>
    </source>
</evidence>
<dbReference type="EMBL" id="CBTN010000026">
    <property type="protein sequence ID" value="CDH54927.1"/>
    <property type="molecule type" value="Genomic_DNA"/>
</dbReference>
<dbReference type="InterPro" id="IPR057305">
    <property type="entry name" value="Thioredox_PDIA6_C"/>
</dbReference>
<dbReference type="PANTHER" id="PTHR45815:SF3">
    <property type="entry name" value="PROTEIN DISULFIDE-ISOMERASE A6"/>
    <property type="match status" value="1"/>
</dbReference>
<dbReference type="STRING" id="1263082.A0A068RZ84"/>
<evidence type="ECO:0000256" key="2">
    <source>
        <dbReference type="ARBA" id="ARBA00004319"/>
    </source>
</evidence>
<dbReference type="PROSITE" id="PS51352">
    <property type="entry name" value="THIOREDOXIN_2"/>
    <property type="match status" value="1"/>
</dbReference>
<dbReference type="EC" id="5.3.4.1" evidence="3"/>
<feature type="compositionally biased region" description="Basic and acidic residues" evidence="7">
    <location>
        <begin position="259"/>
        <end position="278"/>
    </location>
</feature>
<keyword evidence="6" id="KW-0676">Redox-active center</keyword>
<dbReference type="PRINTS" id="PR00421">
    <property type="entry name" value="THIOREDOXIN"/>
</dbReference>
<protein>
    <recommendedName>
        <fullName evidence="3">protein disulfide-isomerase</fullName>
        <ecNumber evidence="3">5.3.4.1</ecNumber>
    </recommendedName>
</protein>
<evidence type="ECO:0000313" key="11">
    <source>
        <dbReference type="Proteomes" id="UP000027586"/>
    </source>
</evidence>
<evidence type="ECO:0000256" key="4">
    <source>
        <dbReference type="ARBA" id="ARBA00023157"/>
    </source>
</evidence>
<feature type="region of interest" description="Disordered" evidence="7">
    <location>
        <begin position="259"/>
        <end position="279"/>
    </location>
</feature>